<accession>A0ACC2NGM8</accession>
<keyword evidence="2" id="KW-1185">Reference proteome</keyword>
<dbReference type="EMBL" id="CM056743">
    <property type="protein sequence ID" value="KAJ8670063.1"/>
    <property type="molecule type" value="Genomic_DNA"/>
</dbReference>
<evidence type="ECO:0000313" key="2">
    <source>
        <dbReference type="Proteomes" id="UP001239111"/>
    </source>
</evidence>
<name>A0ACC2NGM8_9HYME</name>
<protein>
    <submittedName>
        <fullName evidence="1">Uncharacterized protein</fullName>
    </submittedName>
</protein>
<reference evidence="1" key="1">
    <citation type="submission" date="2023-04" db="EMBL/GenBank/DDBJ databases">
        <title>A chromosome-level genome assembly of the parasitoid wasp Eretmocerus hayati.</title>
        <authorList>
            <person name="Zhong Y."/>
            <person name="Liu S."/>
            <person name="Liu Y."/>
        </authorList>
    </citation>
    <scope>NUCLEOTIDE SEQUENCE</scope>
    <source>
        <strain evidence="1">ZJU_SS_LIU_2023</strain>
    </source>
</reference>
<organism evidence="1 2">
    <name type="scientific">Eretmocerus hayati</name>
    <dbReference type="NCBI Taxonomy" id="131215"/>
    <lineage>
        <taxon>Eukaryota</taxon>
        <taxon>Metazoa</taxon>
        <taxon>Ecdysozoa</taxon>
        <taxon>Arthropoda</taxon>
        <taxon>Hexapoda</taxon>
        <taxon>Insecta</taxon>
        <taxon>Pterygota</taxon>
        <taxon>Neoptera</taxon>
        <taxon>Endopterygota</taxon>
        <taxon>Hymenoptera</taxon>
        <taxon>Apocrita</taxon>
        <taxon>Proctotrupomorpha</taxon>
        <taxon>Chalcidoidea</taxon>
        <taxon>Aphelinidae</taxon>
        <taxon>Aphelininae</taxon>
        <taxon>Eretmocerus</taxon>
    </lineage>
</organism>
<comment type="caution">
    <text evidence="1">The sequence shown here is derived from an EMBL/GenBank/DDBJ whole genome shotgun (WGS) entry which is preliminary data.</text>
</comment>
<gene>
    <name evidence="1" type="ORF">QAD02_001322</name>
</gene>
<dbReference type="Proteomes" id="UP001239111">
    <property type="component" value="Chromosome 3"/>
</dbReference>
<proteinExistence type="predicted"/>
<evidence type="ECO:0000313" key="1">
    <source>
        <dbReference type="EMBL" id="KAJ8670063.1"/>
    </source>
</evidence>
<sequence>MIEWERQWRRVRPKEKEKPKRSTDRIRIRSDAFIMKQKAESMTYAETLQLMKSKVNGAFAGGKFNKSGEVLIELQEGVKAVEVQQSLASFLAEDGVVRELQQAEAVDISNIDLDNTRAKIAKTVQDACLDREIEEIIIKALRLGDTGT</sequence>